<dbReference type="RefSeq" id="WP_093151092.1">
    <property type="nucleotide sequence ID" value="NZ_FNBW01000008.1"/>
</dbReference>
<feature type="region of interest" description="Disordered" evidence="1">
    <location>
        <begin position="1"/>
        <end position="86"/>
    </location>
</feature>
<reference evidence="2 3" key="1">
    <citation type="submission" date="2016-10" db="EMBL/GenBank/DDBJ databases">
        <authorList>
            <person name="Varghese N."/>
            <person name="Submissions S."/>
        </authorList>
    </citation>
    <scope>NUCLEOTIDE SEQUENCE [LARGE SCALE GENOMIC DNA]</scope>
    <source>
        <strain evidence="2 3">DSM 18839</strain>
    </source>
</reference>
<organism evidence="2 3">
    <name type="scientific">Thalassobaculum litoreum DSM 18839</name>
    <dbReference type="NCBI Taxonomy" id="1123362"/>
    <lineage>
        <taxon>Bacteria</taxon>
        <taxon>Pseudomonadati</taxon>
        <taxon>Pseudomonadota</taxon>
        <taxon>Alphaproteobacteria</taxon>
        <taxon>Rhodospirillales</taxon>
        <taxon>Thalassobaculaceae</taxon>
        <taxon>Thalassobaculum</taxon>
    </lineage>
</organism>
<evidence type="ECO:0000313" key="3">
    <source>
        <dbReference type="Proteomes" id="UP000198615"/>
    </source>
</evidence>
<evidence type="ECO:0000313" key="2">
    <source>
        <dbReference type="EMBL" id="SDF92781.1"/>
    </source>
</evidence>
<dbReference type="EMBL" id="FNBW01000008">
    <property type="protein sequence ID" value="SDF92781.1"/>
    <property type="molecule type" value="Genomic_DNA"/>
</dbReference>
<gene>
    <name evidence="2" type="ORF">SAMN05660686_02755</name>
</gene>
<feature type="compositionally biased region" description="Basic and acidic residues" evidence="1">
    <location>
        <begin position="56"/>
        <end position="65"/>
    </location>
</feature>
<comment type="caution">
    <text evidence="2">The sequence shown here is derived from an EMBL/GenBank/DDBJ whole genome shotgun (WGS) entry which is preliminary data.</text>
</comment>
<keyword evidence="3" id="KW-1185">Reference proteome</keyword>
<name>A0A8G2BIL8_9PROT</name>
<sequence>MLQPVLTSTPTNALPNAGLVVPRPVQQEQSSSSTRNLTSNPVRQNSEADDVGPDSEQDREQRVDGNRAAFAFSRGSGRGGNLDIFV</sequence>
<feature type="compositionally biased region" description="Polar residues" evidence="1">
    <location>
        <begin position="26"/>
        <end position="45"/>
    </location>
</feature>
<protein>
    <submittedName>
        <fullName evidence="2">Uncharacterized protein</fullName>
    </submittedName>
</protein>
<dbReference type="Proteomes" id="UP000198615">
    <property type="component" value="Unassembled WGS sequence"/>
</dbReference>
<accession>A0A8G2BIL8</accession>
<evidence type="ECO:0000256" key="1">
    <source>
        <dbReference type="SAM" id="MobiDB-lite"/>
    </source>
</evidence>
<feature type="compositionally biased region" description="Polar residues" evidence="1">
    <location>
        <begin position="1"/>
        <end position="14"/>
    </location>
</feature>
<proteinExistence type="predicted"/>
<dbReference type="AlphaFoldDB" id="A0A8G2BIL8"/>